<dbReference type="SUPFAM" id="SSF46785">
    <property type="entry name" value="Winged helix' DNA-binding domain"/>
    <property type="match status" value="1"/>
</dbReference>
<dbReference type="InterPro" id="IPR000944">
    <property type="entry name" value="Tscrpt_reg_Rrf2"/>
</dbReference>
<name>A0A1S7QK46_9HYPH</name>
<evidence type="ECO:0000313" key="1">
    <source>
        <dbReference type="EMBL" id="CUX37794.1"/>
    </source>
</evidence>
<dbReference type="Pfam" id="PF02082">
    <property type="entry name" value="Rrf2"/>
    <property type="match status" value="1"/>
</dbReference>
<dbReference type="AlphaFoldDB" id="A0A1S7QK46"/>
<evidence type="ECO:0000313" key="2">
    <source>
        <dbReference type="Proteomes" id="UP000191988"/>
    </source>
</evidence>
<reference evidence="2" key="1">
    <citation type="submission" date="2016-01" db="EMBL/GenBank/DDBJ databases">
        <authorList>
            <person name="Regsiter A."/>
            <person name="william w."/>
        </authorList>
    </citation>
    <scope>NUCLEOTIDE SEQUENCE [LARGE SCALE GENOMIC DNA]</scope>
    <source>
        <strain evidence="2">CFBP 6623</strain>
    </source>
</reference>
<dbReference type="PANTHER" id="PTHR33221">
    <property type="entry name" value="WINGED HELIX-TURN-HELIX TRANSCRIPTIONAL REGULATOR, RRF2 FAMILY"/>
    <property type="match status" value="1"/>
</dbReference>
<dbReference type="EMBL" id="FBWK01000038">
    <property type="protein sequence ID" value="CUX37794.1"/>
    <property type="molecule type" value="Genomic_DNA"/>
</dbReference>
<dbReference type="PROSITE" id="PS51197">
    <property type="entry name" value="HTH_RRF2_2"/>
    <property type="match status" value="1"/>
</dbReference>
<dbReference type="Proteomes" id="UP000191988">
    <property type="component" value="Unassembled WGS sequence"/>
</dbReference>
<keyword evidence="2" id="KW-1185">Reference proteome</keyword>
<dbReference type="InterPro" id="IPR036388">
    <property type="entry name" value="WH-like_DNA-bd_sf"/>
</dbReference>
<dbReference type="STRING" id="1183432.AGR3A_Cc430097"/>
<organism evidence="1 2">
    <name type="scientific">Agrobacterium tomkonis CFBP 6623</name>
    <dbReference type="NCBI Taxonomy" id="1183432"/>
    <lineage>
        <taxon>Bacteria</taxon>
        <taxon>Pseudomonadati</taxon>
        <taxon>Pseudomonadota</taxon>
        <taxon>Alphaproteobacteria</taxon>
        <taxon>Hyphomicrobiales</taxon>
        <taxon>Rhizobiaceae</taxon>
        <taxon>Rhizobium/Agrobacterium group</taxon>
        <taxon>Agrobacterium</taxon>
        <taxon>Agrobacterium tumefaciens complex</taxon>
    </lineage>
</organism>
<dbReference type="InterPro" id="IPR036390">
    <property type="entry name" value="WH_DNA-bd_sf"/>
</dbReference>
<dbReference type="Gene3D" id="1.10.10.10">
    <property type="entry name" value="Winged helix-like DNA-binding domain superfamily/Winged helix DNA-binding domain"/>
    <property type="match status" value="1"/>
</dbReference>
<protein>
    <submittedName>
        <fullName evidence="1">Transcriptional regulator, BadM/Rrf2 family protein</fullName>
    </submittedName>
</protein>
<sequence>MQLILLRQFGTDSVAKNKWACAMRHDTRLSRVLHILIHMEKHERAATSESIAAMLQTNPVVVRRTMAGLREHGYVSSEKGHGGGWVLARPLSEITLLDIYRALGAPELFSIGLAGDNPNCVIEQAVNEALFDAMKEAENILLSRFGSITLAALAEESIARWSKVSNNPSAMEQL</sequence>
<gene>
    <name evidence="1" type="ORF">AGR3A_Cc430097</name>
</gene>
<accession>A0A1S7QK46</accession>
<dbReference type="GO" id="GO:0005829">
    <property type="term" value="C:cytosol"/>
    <property type="evidence" value="ECO:0007669"/>
    <property type="project" value="TreeGrafter"/>
</dbReference>
<dbReference type="PANTHER" id="PTHR33221:SF15">
    <property type="entry name" value="HTH-TYPE TRANSCRIPTIONAL REGULATOR YWGB-RELATED"/>
    <property type="match status" value="1"/>
</dbReference>
<dbReference type="GO" id="GO:0003700">
    <property type="term" value="F:DNA-binding transcription factor activity"/>
    <property type="evidence" value="ECO:0007669"/>
    <property type="project" value="TreeGrafter"/>
</dbReference>
<proteinExistence type="predicted"/>